<evidence type="ECO:0000313" key="4">
    <source>
        <dbReference type="Proteomes" id="UP000258309"/>
    </source>
</evidence>
<feature type="non-terminal residue" evidence="3">
    <location>
        <position position="282"/>
    </location>
</feature>
<comment type="caution">
    <text evidence="3">The sequence shown here is derived from an EMBL/GenBank/DDBJ whole genome shotgun (WGS) entry which is preliminary data.</text>
</comment>
<evidence type="ECO:0000256" key="2">
    <source>
        <dbReference type="SAM" id="SignalP"/>
    </source>
</evidence>
<keyword evidence="4" id="KW-1185">Reference proteome</keyword>
<feature type="non-terminal residue" evidence="3">
    <location>
        <position position="1"/>
    </location>
</feature>
<dbReference type="OrthoDB" id="3564289at2759"/>
<accession>A0A3E2HFH0</accession>
<dbReference type="STRING" id="5539.A0A3E2HFH0"/>
<organism evidence="3 4">
    <name type="scientific">Scytalidium lignicola</name>
    <name type="common">Hyphomycete</name>
    <dbReference type="NCBI Taxonomy" id="5539"/>
    <lineage>
        <taxon>Eukaryota</taxon>
        <taxon>Fungi</taxon>
        <taxon>Dikarya</taxon>
        <taxon>Ascomycota</taxon>
        <taxon>Pezizomycotina</taxon>
        <taxon>Leotiomycetes</taxon>
        <taxon>Leotiomycetes incertae sedis</taxon>
        <taxon>Scytalidium</taxon>
    </lineage>
</organism>
<protein>
    <submittedName>
        <fullName evidence="3">Uncharacterized protein</fullName>
    </submittedName>
</protein>
<dbReference type="OMA" id="YPSWNAT"/>
<proteinExistence type="predicted"/>
<reference evidence="3 4" key="1">
    <citation type="submission" date="2018-05" db="EMBL/GenBank/DDBJ databases">
        <title>Draft genome sequence of Scytalidium lignicola DSM 105466, a ubiquitous saprotrophic fungus.</title>
        <authorList>
            <person name="Buettner E."/>
            <person name="Gebauer A.M."/>
            <person name="Hofrichter M."/>
            <person name="Liers C."/>
            <person name="Kellner H."/>
        </authorList>
    </citation>
    <scope>NUCLEOTIDE SEQUENCE [LARGE SCALE GENOMIC DNA]</scope>
    <source>
        <strain evidence="3 4">DSM 105466</strain>
    </source>
</reference>
<sequence>MQLCTAERSLVFLPLFLALGWALPFKAEDNAHADQLQRRATYSVVAVDGGSAPTSSESQVPTTIFQTITKPAVPITTTVVEVDVSTLPGTTDVIVSVQTIKDTTTVTSYSIVDVKIPPVTVTKVSVVSAVPSTSTTSSIVLPSTTATTSPTTPSSSFSSTTPVISTSYTSTLTSSTSQTTSISTAPVSTFSTTTQSFDNGQWHTSYTHWSNTTATFTSPGATSQAASTFRSMPTTLAGDAAVNSIPIDNSAQAASPLSKKRDLGCLIKEAITNAFRLSQKQS</sequence>
<evidence type="ECO:0000313" key="3">
    <source>
        <dbReference type="EMBL" id="RFU32149.1"/>
    </source>
</evidence>
<keyword evidence="2" id="KW-0732">Signal</keyword>
<feature type="signal peptide" evidence="2">
    <location>
        <begin position="1"/>
        <end position="22"/>
    </location>
</feature>
<name>A0A3E2HFH0_SCYLI</name>
<dbReference type="Proteomes" id="UP000258309">
    <property type="component" value="Unassembled WGS sequence"/>
</dbReference>
<evidence type="ECO:0000256" key="1">
    <source>
        <dbReference type="SAM" id="MobiDB-lite"/>
    </source>
</evidence>
<feature type="region of interest" description="Disordered" evidence="1">
    <location>
        <begin position="141"/>
        <end position="161"/>
    </location>
</feature>
<gene>
    <name evidence="3" type="ORF">B7463_g4160</name>
</gene>
<feature type="chain" id="PRO_5017760652" evidence="2">
    <location>
        <begin position="23"/>
        <end position="282"/>
    </location>
</feature>
<dbReference type="EMBL" id="NCSJ02000060">
    <property type="protein sequence ID" value="RFU32149.1"/>
    <property type="molecule type" value="Genomic_DNA"/>
</dbReference>
<dbReference type="AlphaFoldDB" id="A0A3E2HFH0"/>